<gene>
    <name evidence="4" type="ORF">KH265_01045</name>
</gene>
<dbReference type="Pfam" id="PF03703">
    <property type="entry name" value="bPH_2"/>
    <property type="match status" value="3"/>
</dbReference>
<comment type="caution">
    <text evidence="4">The sequence shown here is derived from an EMBL/GenBank/DDBJ whole genome shotgun (WGS) entry which is preliminary data.</text>
</comment>
<feature type="transmembrane region" description="Helical" evidence="2">
    <location>
        <begin position="85"/>
        <end position="109"/>
    </location>
</feature>
<keyword evidence="2" id="KW-1133">Transmembrane helix</keyword>
<sequence>MSVPVSNNNVPSGGVPGGQDVGGPGGPQEQVWWRADIRTFVMNLWVLIAVVLYSLQSTIYQMILTPPGEWVTLISAEMGEGRMEVLFSNLFIFVVSFIGLILGTLSWWFTRYHLDELSVHRRSGIFFKKERTIRLESVQSVDISRPLVARLLGISELRFEVADGSGEALHIKYVSREKATRLRRAALQSISILRAQGGARGTGVGVGYRPDAPLPSGAAYPVSSAQPGVSQSGSVPETAAYPRPAALPVPAGNFPEPGSPEGVVAFRLSTGRLIMSILLENLVWVVPLVIVMGVSAIITAVFSGLSPLYIPMVALPSLGAPLIGYAGALWARFDNSARFRIYRGDRGALTLRYGFTGTHTQNVLPERVQAVQVEQSILWKMFGWYRVTMTIAGVGVDRSNQGGLTRNVALPVGNERETMTVLRLLLPELDEQQAQVLMAAARSSQKHQVPGAPQMLQVPSTARWLDPLTLHVKGLTSINADAQGARGPASSRPNANIEEHARGDLLLIRNGFLVRRLSVLPVRRVLGVRWTQGPFERACGCATLRFDVAKGPVRTSMKHLPPRTSLIIASTLTERLEGTRAYYRVPEAL</sequence>
<proteinExistence type="predicted"/>
<feature type="compositionally biased region" description="Low complexity" evidence="1">
    <location>
        <begin position="1"/>
        <end position="13"/>
    </location>
</feature>
<reference evidence="4" key="1">
    <citation type="submission" date="2021-02" db="EMBL/GenBank/DDBJ databases">
        <title>Infant gut strain persistence is associated with maternal origin, phylogeny, and functional potential including surface adhesion and iron acquisition.</title>
        <authorList>
            <person name="Lou Y.C."/>
        </authorList>
    </citation>
    <scope>NUCLEOTIDE SEQUENCE</scope>
    <source>
        <strain evidence="4">L1_008_092G1_dasL1_008_092G1_concoct_16</strain>
    </source>
</reference>
<evidence type="ECO:0000256" key="1">
    <source>
        <dbReference type="SAM" id="MobiDB-lite"/>
    </source>
</evidence>
<evidence type="ECO:0000259" key="3">
    <source>
        <dbReference type="Pfam" id="PF03703"/>
    </source>
</evidence>
<evidence type="ECO:0000256" key="2">
    <source>
        <dbReference type="SAM" id="Phobius"/>
    </source>
</evidence>
<feature type="transmembrane region" description="Helical" evidence="2">
    <location>
        <begin position="282"/>
        <end position="302"/>
    </location>
</feature>
<feature type="transmembrane region" description="Helical" evidence="2">
    <location>
        <begin position="308"/>
        <end position="331"/>
    </location>
</feature>
<dbReference type="PANTHER" id="PTHR34473">
    <property type="entry name" value="UPF0699 TRANSMEMBRANE PROTEIN YDBS"/>
    <property type="match status" value="1"/>
</dbReference>
<dbReference type="AlphaFoldDB" id="A0A943T8Y2"/>
<protein>
    <submittedName>
        <fullName evidence="4">PH domain-containing protein</fullName>
    </submittedName>
</protein>
<dbReference type="PANTHER" id="PTHR34473:SF2">
    <property type="entry name" value="UPF0699 TRANSMEMBRANE PROTEIN YDBT"/>
    <property type="match status" value="1"/>
</dbReference>
<feature type="transmembrane region" description="Helical" evidence="2">
    <location>
        <begin position="44"/>
        <end position="65"/>
    </location>
</feature>
<keyword evidence="2" id="KW-0472">Membrane</keyword>
<feature type="domain" description="YdbS-like PH" evidence="3">
    <location>
        <begin position="503"/>
        <end position="557"/>
    </location>
</feature>
<feature type="region of interest" description="Disordered" evidence="1">
    <location>
        <begin position="1"/>
        <end position="24"/>
    </location>
</feature>
<feature type="domain" description="YdbS-like PH" evidence="3">
    <location>
        <begin position="107"/>
        <end position="184"/>
    </location>
</feature>
<evidence type="ECO:0000313" key="5">
    <source>
        <dbReference type="Proteomes" id="UP000739069"/>
    </source>
</evidence>
<organism evidence="4 5">
    <name type="scientific">Rothia mucilaginosa</name>
    <dbReference type="NCBI Taxonomy" id="43675"/>
    <lineage>
        <taxon>Bacteria</taxon>
        <taxon>Bacillati</taxon>
        <taxon>Actinomycetota</taxon>
        <taxon>Actinomycetes</taxon>
        <taxon>Micrococcales</taxon>
        <taxon>Micrococcaceae</taxon>
        <taxon>Rothia</taxon>
    </lineage>
</organism>
<keyword evidence="2" id="KW-0812">Transmembrane</keyword>
<dbReference type="InterPro" id="IPR005182">
    <property type="entry name" value="YdbS-like_PH"/>
</dbReference>
<dbReference type="RefSeq" id="WP_303951753.1">
    <property type="nucleotide sequence ID" value="NZ_JAGZXI010000001.1"/>
</dbReference>
<dbReference type="EMBL" id="JAGZXI010000001">
    <property type="protein sequence ID" value="MBS6634244.1"/>
    <property type="molecule type" value="Genomic_DNA"/>
</dbReference>
<feature type="compositionally biased region" description="Gly residues" evidence="1">
    <location>
        <begin position="14"/>
        <end position="24"/>
    </location>
</feature>
<accession>A0A943T8Y2</accession>
<dbReference type="Proteomes" id="UP000739069">
    <property type="component" value="Unassembled WGS sequence"/>
</dbReference>
<evidence type="ECO:0000313" key="4">
    <source>
        <dbReference type="EMBL" id="MBS6634244.1"/>
    </source>
</evidence>
<feature type="domain" description="YdbS-like PH" evidence="3">
    <location>
        <begin position="342"/>
        <end position="395"/>
    </location>
</feature>
<name>A0A943T8Y2_9MICC</name>